<dbReference type="EMBL" id="SUMD01000004">
    <property type="protein sequence ID" value="TJZ78296.1"/>
    <property type="molecule type" value="Genomic_DNA"/>
</dbReference>
<protein>
    <submittedName>
        <fullName evidence="6">CDGSH iron-sulfur domain-containing protein</fullName>
    </submittedName>
</protein>
<dbReference type="InterPro" id="IPR018967">
    <property type="entry name" value="FeS-contain_CDGSH-typ"/>
</dbReference>
<dbReference type="RefSeq" id="WP_136909266.1">
    <property type="nucleotide sequence ID" value="NZ_JBITGO010000004.1"/>
</dbReference>
<evidence type="ECO:0000256" key="4">
    <source>
        <dbReference type="ARBA" id="ARBA00023014"/>
    </source>
</evidence>
<evidence type="ECO:0000256" key="3">
    <source>
        <dbReference type="ARBA" id="ARBA00023004"/>
    </source>
</evidence>
<keyword evidence="4" id="KW-0411">Iron-sulfur</keyword>
<sequence length="80" mass="8445">MDSVPEPDAAPLGEPAVTITVCPGGPLLVRGPVQLLDADGNPVPRHRKAIALCRCGRSGLAPFCDGSHKHRIPVRSRTKD</sequence>
<evidence type="ECO:0000259" key="5">
    <source>
        <dbReference type="SMART" id="SM00704"/>
    </source>
</evidence>
<dbReference type="SMART" id="SM00704">
    <property type="entry name" value="ZnF_CDGSH"/>
    <property type="match status" value="1"/>
</dbReference>
<evidence type="ECO:0000313" key="6">
    <source>
        <dbReference type="EMBL" id="TJZ78296.1"/>
    </source>
</evidence>
<feature type="domain" description="Iron-binding zinc finger CDGSH type" evidence="5">
    <location>
        <begin position="30"/>
        <end position="73"/>
    </location>
</feature>
<gene>
    <name evidence="6" type="ORF">FCG67_09535</name>
</gene>
<evidence type="ECO:0000256" key="2">
    <source>
        <dbReference type="ARBA" id="ARBA00022723"/>
    </source>
</evidence>
<reference evidence="6 7" key="1">
    <citation type="submission" date="2019-04" db="EMBL/GenBank/DDBJ databases">
        <title>Rhodococcus oryzae sp. nov., a novel actinomycete isolated from rhizosphere soil of rice (Oryza sativa L.).</title>
        <authorList>
            <person name="Li C."/>
        </authorList>
    </citation>
    <scope>NUCLEOTIDE SEQUENCE [LARGE SCALE GENOMIC DNA]</scope>
    <source>
        <strain evidence="6 7">NEAU-CX67</strain>
    </source>
</reference>
<name>A0ABY2RKL2_9NOCA</name>
<evidence type="ECO:0000313" key="7">
    <source>
        <dbReference type="Proteomes" id="UP000305109"/>
    </source>
</evidence>
<proteinExistence type="predicted"/>
<dbReference type="InterPro" id="IPR042216">
    <property type="entry name" value="MitoNEET_CISD"/>
</dbReference>
<keyword evidence="1" id="KW-0001">2Fe-2S</keyword>
<organism evidence="6 7">
    <name type="scientific">Rhodococcus oryzae</name>
    <dbReference type="NCBI Taxonomy" id="2571143"/>
    <lineage>
        <taxon>Bacteria</taxon>
        <taxon>Bacillati</taxon>
        <taxon>Actinomycetota</taxon>
        <taxon>Actinomycetes</taxon>
        <taxon>Mycobacteriales</taxon>
        <taxon>Nocardiaceae</taxon>
        <taxon>Rhodococcus</taxon>
    </lineage>
</organism>
<dbReference type="Proteomes" id="UP000305109">
    <property type="component" value="Unassembled WGS sequence"/>
</dbReference>
<dbReference type="Gene3D" id="3.40.5.90">
    <property type="entry name" value="CDGSH iron-sulfur domain, mitoNEET-type"/>
    <property type="match status" value="1"/>
</dbReference>
<keyword evidence="7" id="KW-1185">Reference proteome</keyword>
<comment type="caution">
    <text evidence="6">The sequence shown here is derived from an EMBL/GenBank/DDBJ whole genome shotgun (WGS) entry which is preliminary data.</text>
</comment>
<accession>A0ABY2RKL2</accession>
<keyword evidence="2" id="KW-0479">Metal-binding</keyword>
<keyword evidence="3" id="KW-0408">Iron</keyword>
<dbReference type="Pfam" id="PF09360">
    <property type="entry name" value="zf-CDGSH"/>
    <property type="match status" value="1"/>
</dbReference>
<evidence type="ECO:0000256" key="1">
    <source>
        <dbReference type="ARBA" id="ARBA00022714"/>
    </source>
</evidence>